<dbReference type="EMBL" id="BNBF01000017">
    <property type="protein sequence ID" value="GHG61950.1"/>
    <property type="molecule type" value="Genomic_DNA"/>
</dbReference>
<comment type="caution">
    <text evidence="1">The sequence shown here is derived from an EMBL/GenBank/DDBJ whole genome shotgun (WGS) entry which is preliminary data.</text>
</comment>
<dbReference type="Proteomes" id="UP000619355">
    <property type="component" value="Unassembled WGS sequence"/>
</dbReference>
<gene>
    <name evidence="1" type="ORF">GCM10018980_51500</name>
</gene>
<sequence>MQVRQISSCTSPAVWMLPRLTSRRTLLWELYMCDRHDALAAQLTGAHNPVRRGRQPVNREVRCGTLHDHQPIEGALALHGRTWLVLQTLAGTWLEQLTEAAQWQADIDGPDAAALAEIVRVAAAGPDDPAVQVRVLDLLARAETAAVERRWVAQYGQLP</sequence>
<evidence type="ECO:0000313" key="2">
    <source>
        <dbReference type="Proteomes" id="UP000619355"/>
    </source>
</evidence>
<organism evidence="1 2">
    <name type="scientific">Streptomyces capoamus</name>
    <dbReference type="NCBI Taxonomy" id="68183"/>
    <lineage>
        <taxon>Bacteria</taxon>
        <taxon>Bacillati</taxon>
        <taxon>Actinomycetota</taxon>
        <taxon>Actinomycetes</taxon>
        <taxon>Kitasatosporales</taxon>
        <taxon>Streptomycetaceae</taxon>
        <taxon>Streptomyces</taxon>
    </lineage>
</organism>
<reference evidence="2" key="1">
    <citation type="journal article" date="2019" name="Int. J. Syst. Evol. Microbiol.">
        <title>The Global Catalogue of Microorganisms (GCM) 10K type strain sequencing project: providing services to taxonomists for standard genome sequencing and annotation.</title>
        <authorList>
            <consortium name="The Broad Institute Genomics Platform"/>
            <consortium name="The Broad Institute Genome Sequencing Center for Infectious Disease"/>
            <person name="Wu L."/>
            <person name="Ma J."/>
        </authorList>
    </citation>
    <scope>NUCLEOTIDE SEQUENCE [LARGE SCALE GENOMIC DNA]</scope>
    <source>
        <strain evidence="2">JCM 4253</strain>
    </source>
</reference>
<dbReference type="RefSeq" id="WP_189984586.1">
    <property type="nucleotide sequence ID" value="NZ_BNBF01000017.1"/>
</dbReference>
<evidence type="ECO:0000313" key="1">
    <source>
        <dbReference type="EMBL" id="GHG61950.1"/>
    </source>
</evidence>
<keyword evidence="2" id="KW-1185">Reference proteome</keyword>
<accession>A0A919EZ72</accession>
<dbReference type="AlphaFoldDB" id="A0A919EZ72"/>
<name>A0A919EZ72_9ACTN</name>
<proteinExistence type="predicted"/>
<protein>
    <submittedName>
        <fullName evidence="1">Uncharacterized protein</fullName>
    </submittedName>
</protein>